<comment type="caution">
    <text evidence="2">The sequence shown here is derived from an EMBL/GenBank/DDBJ whole genome shotgun (WGS) entry which is preliminary data.</text>
</comment>
<feature type="region of interest" description="Disordered" evidence="1">
    <location>
        <begin position="58"/>
        <end position="80"/>
    </location>
</feature>
<proteinExistence type="predicted"/>
<reference evidence="2 3" key="1">
    <citation type="submission" date="2021-06" db="EMBL/GenBank/DDBJ databases">
        <title>Caerostris extrusa draft genome.</title>
        <authorList>
            <person name="Kono N."/>
            <person name="Arakawa K."/>
        </authorList>
    </citation>
    <scope>NUCLEOTIDE SEQUENCE [LARGE SCALE GENOMIC DNA]</scope>
</reference>
<dbReference type="Proteomes" id="UP001054945">
    <property type="component" value="Unassembled WGS sequence"/>
</dbReference>
<evidence type="ECO:0000313" key="3">
    <source>
        <dbReference type="Proteomes" id="UP001054945"/>
    </source>
</evidence>
<dbReference type="AlphaFoldDB" id="A0AAV4U2E6"/>
<organism evidence="2 3">
    <name type="scientific">Caerostris extrusa</name>
    <name type="common">Bark spider</name>
    <name type="synonym">Caerostris bankana</name>
    <dbReference type="NCBI Taxonomy" id="172846"/>
    <lineage>
        <taxon>Eukaryota</taxon>
        <taxon>Metazoa</taxon>
        <taxon>Ecdysozoa</taxon>
        <taxon>Arthropoda</taxon>
        <taxon>Chelicerata</taxon>
        <taxon>Arachnida</taxon>
        <taxon>Araneae</taxon>
        <taxon>Araneomorphae</taxon>
        <taxon>Entelegynae</taxon>
        <taxon>Araneoidea</taxon>
        <taxon>Araneidae</taxon>
        <taxon>Caerostris</taxon>
    </lineage>
</organism>
<name>A0AAV4U2E6_CAEEX</name>
<evidence type="ECO:0000313" key="2">
    <source>
        <dbReference type="EMBL" id="GIY51890.1"/>
    </source>
</evidence>
<sequence length="190" mass="20769">MSLKNQLLSSKSKMRKGICFPGKLTAISDPQKLEPIVSSIDRNHIYYQWECGGSSKTAFPRCPQKQKHKRKTEKTANPQTLGRSELFPCAPVSQYNYIPVVPSRAKNAKAVQISPPEKCAEVGGKGQAANKGESAGAAESRGNHTEQPRQPLYQRLITCSLYGLGARDAVAISKALFLHAFLNTVVRASN</sequence>
<gene>
    <name evidence="2" type="ORF">CEXT_260031</name>
</gene>
<keyword evidence="3" id="KW-1185">Reference proteome</keyword>
<accession>A0AAV4U2E6</accession>
<feature type="region of interest" description="Disordered" evidence="1">
    <location>
        <begin position="119"/>
        <end position="149"/>
    </location>
</feature>
<dbReference type="EMBL" id="BPLR01012173">
    <property type="protein sequence ID" value="GIY51890.1"/>
    <property type="molecule type" value="Genomic_DNA"/>
</dbReference>
<evidence type="ECO:0000256" key="1">
    <source>
        <dbReference type="SAM" id="MobiDB-lite"/>
    </source>
</evidence>
<protein>
    <submittedName>
        <fullName evidence="2">Uncharacterized protein</fullName>
    </submittedName>
</protein>